<sequence length="111" mass="11880">MLRWTPQQTHCVPSTPDLQAPFLQRTDVPSGVISVQGVSKGCSAGRGLTSSRLVQGQQGSHSSTVPQTPARLSHKQHYLQRCPLQHDKARCATAQLPSRAAKLSGKLSPTG</sequence>
<proteinExistence type="predicted"/>
<feature type="compositionally biased region" description="Polar residues" evidence="1">
    <location>
        <begin position="48"/>
        <end position="67"/>
    </location>
</feature>
<reference evidence="2" key="2">
    <citation type="submission" date="2020-08" db="EMBL/GenBank/DDBJ databases">
        <authorList>
            <person name="Shumante A."/>
            <person name="Zimin A.V."/>
            <person name="Puiu D."/>
            <person name="Salzberg S.L."/>
        </authorList>
    </citation>
    <scope>NUCLEOTIDE SEQUENCE</scope>
    <source>
        <strain evidence="2">WC2-LM</strain>
        <tissue evidence="2">Liver</tissue>
    </source>
</reference>
<protein>
    <submittedName>
        <fullName evidence="3">Uncharacterized protein</fullName>
    </submittedName>
</protein>
<reference evidence="3 4" key="1">
    <citation type="submission" date="2019-04" db="EMBL/GenBank/DDBJ databases">
        <authorList>
            <person name="Alioto T."/>
            <person name="Alioto T."/>
        </authorList>
    </citation>
    <scope>NUCLEOTIDE SEQUENCE [LARGE SCALE GENOMIC DNA]</scope>
</reference>
<accession>A0A5E4AIX8</accession>
<evidence type="ECO:0000313" key="4">
    <source>
        <dbReference type="Proteomes" id="UP000335636"/>
    </source>
</evidence>
<evidence type="ECO:0000256" key="1">
    <source>
        <dbReference type="SAM" id="MobiDB-lite"/>
    </source>
</evidence>
<evidence type="ECO:0000313" key="3">
    <source>
        <dbReference type="EMBL" id="VTJ56666.1"/>
    </source>
</evidence>
<gene>
    <name evidence="2" type="ORF">GHT09_018781</name>
    <name evidence="3" type="ORF">MONAX_5E013555</name>
</gene>
<feature type="region of interest" description="Disordered" evidence="1">
    <location>
        <begin position="46"/>
        <end position="73"/>
    </location>
</feature>
<dbReference type="Proteomes" id="UP000662637">
    <property type="component" value="Unassembled WGS sequence"/>
</dbReference>
<keyword evidence="4" id="KW-1185">Reference proteome</keyword>
<dbReference type="AlphaFoldDB" id="A0A5E4AIX8"/>
<dbReference type="EMBL" id="WJEC01008750">
    <property type="protein sequence ID" value="KAF7460820.1"/>
    <property type="molecule type" value="Genomic_DNA"/>
</dbReference>
<dbReference type="Proteomes" id="UP000335636">
    <property type="component" value="Unassembled WGS sequence"/>
</dbReference>
<name>A0A5E4AIX8_MARMO</name>
<dbReference type="EMBL" id="CABDUW010000068">
    <property type="protein sequence ID" value="VTJ56666.1"/>
    <property type="molecule type" value="Genomic_DNA"/>
</dbReference>
<organism evidence="3 4">
    <name type="scientific">Marmota monax</name>
    <name type="common">Woodchuck</name>
    <dbReference type="NCBI Taxonomy" id="9995"/>
    <lineage>
        <taxon>Eukaryota</taxon>
        <taxon>Metazoa</taxon>
        <taxon>Chordata</taxon>
        <taxon>Craniata</taxon>
        <taxon>Vertebrata</taxon>
        <taxon>Euteleostomi</taxon>
        <taxon>Mammalia</taxon>
        <taxon>Eutheria</taxon>
        <taxon>Euarchontoglires</taxon>
        <taxon>Glires</taxon>
        <taxon>Rodentia</taxon>
        <taxon>Sciuromorpha</taxon>
        <taxon>Sciuridae</taxon>
        <taxon>Xerinae</taxon>
        <taxon>Marmotini</taxon>
        <taxon>Marmota</taxon>
    </lineage>
</organism>
<evidence type="ECO:0000313" key="2">
    <source>
        <dbReference type="EMBL" id="KAF7460820.1"/>
    </source>
</evidence>